<gene>
    <name evidence="1" type="ORF">Z517_04250</name>
</gene>
<protein>
    <submittedName>
        <fullName evidence="1">Uncharacterized protein</fullName>
    </submittedName>
</protein>
<evidence type="ECO:0000313" key="1">
    <source>
        <dbReference type="EMBL" id="KIW81225.1"/>
    </source>
</evidence>
<dbReference type="GeneID" id="25303740"/>
<dbReference type="Proteomes" id="UP000053029">
    <property type="component" value="Unassembled WGS sequence"/>
</dbReference>
<dbReference type="OrthoDB" id="5368615at2759"/>
<dbReference type="VEuPathDB" id="FungiDB:Z517_04250"/>
<evidence type="ECO:0000313" key="2">
    <source>
        <dbReference type="Proteomes" id="UP000053029"/>
    </source>
</evidence>
<organism evidence="1 2">
    <name type="scientific">Fonsecaea pedrosoi CBS 271.37</name>
    <dbReference type="NCBI Taxonomy" id="1442368"/>
    <lineage>
        <taxon>Eukaryota</taxon>
        <taxon>Fungi</taxon>
        <taxon>Dikarya</taxon>
        <taxon>Ascomycota</taxon>
        <taxon>Pezizomycotina</taxon>
        <taxon>Eurotiomycetes</taxon>
        <taxon>Chaetothyriomycetidae</taxon>
        <taxon>Chaetothyriales</taxon>
        <taxon>Herpotrichiellaceae</taxon>
        <taxon>Fonsecaea</taxon>
    </lineage>
</organism>
<proteinExistence type="predicted"/>
<name>A0A0D2GRM1_9EURO</name>
<dbReference type="HOGENOM" id="CLU_871657_0_0_1"/>
<sequence>MAGRHPTYNDIKNDAATVRFSMNEVVLLVFGMGEKRYHLTEALNGCFAVFLISPKATVSAHIPPHPGANWDDSQAGNKNLIAKMKEFAALYRENEQYFHGHKVALIYAVLHGKTQLPDKKEFIEKCLREFQVDFPLQDYEVKSPGQNRSEEHGTAFVDGKAVTGPALYLQDQLVLRVFASRIETRDVLTGPAKISTPKPTPQQPPAGSSIVQVVHSNPIFPRAPTSAAIAPPATQQESKLEIVPKATPALSSSFNKISTTRKQERVFTHVKSKLDWKSGGRIVEIDSQTLLIGKEDWEQSIIQGNKVWVSKKFGLSTDF</sequence>
<accession>A0A0D2GRM1</accession>
<reference evidence="1 2" key="1">
    <citation type="submission" date="2015-01" db="EMBL/GenBank/DDBJ databases">
        <title>The Genome Sequence of Fonsecaea pedrosoi CBS 271.37.</title>
        <authorList>
            <consortium name="The Broad Institute Genomics Platform"/>
            <person name="Cuomo C."/>
            <person name="de Hoog S."/>
            <person name="Gorbushina A."/>
            <person name="Stielow B."/>
            <person name="Teixiera M."/>
            <person name="Abouelleil A."/>
            <person name="Chapman S.B."/>
            <person name="Priest M."/>
            <person name="Young S.K."/>
            <person name="Wortman J."/>
            <person name="Nusbaum C."/>
            <person name="Birren B."/>
        </authorList>
    </citation>
    <scope>NUCLEOTIDE SEQUENCE [LARGE SCALE GENOMIC DNA]</scope>
    <source>
        <strain evidence="1 2">CBS 271.37</strain>
    </source>
</reference>
<keyword evidence="2" id="KW-1185">Reference proteome</keyword>
<dbReference type="EMBL" id="KN846971">
    <property type="protein sequence ID" value="KIW81225.1"/>
    <property type="molecule type" value="Genomic_DNA"/>
</dbReference>
<dbReference type="RefSeq" id="XP_013285033.1">
    <property type="nucleotide sequence ID" value="XM_013429579.1"/>
</dbReference>
<dbReference type="AlphaFoldDB" id="A0A0D2GRM1"/>